<gene>
    <name evidence="1" type="ORF">IEQ34_015254</name>
</gene>
<name>A0AAV7GIA7_DENCH</name>
<sequence>MHLIQEILRSLYMSLVPQGMDKYTMLEDCNEEILQTHDEMIHGTHRTSSREVFGITLFILGYNESVRATS</sequence>
<protein>
    <submittedName>
        <fullName evidence="1">Uncharacterized protein</fullName>
    </submittedName>
</protein>
<keyword evidence="2" id="KW-1185">Reference proteome</keyword>
<dbReference type="AlphaFoldDB" id="A0AAV7GIA7"/>
<comment type="caution">
    <text evidence="1">The sequence shown here is derived from an EMBL/GenBank/DDBJ whole genome shotgun (WGS) entry which is preliminary data.</text>
</comment>
<evidence type="ECO:0000313" key="2">
    <source>
        <dbReference type="Proteomes" id="UP000775213"/>
    </source>
</evidence>
<proteinExistence type="predicted"/>
<organism evidence="1 2">
    <name type="scientific">Dendrobium chrysotoxum</name>
    <name type="common">Orchid</name>
    <dbReference type="NCBI Taxonomy" id="161865"/>
    <lineage>
        <taxon>Eukaryota</taxon>
        <taxon>Viridiplantae</taxon>
        <taxon>Streptophyta</taxon>
        <taxon>Embryophyta</taxon>
        <taxon>Tracheophyta</taxon>
        <taxon>Spermatophyta</taxon>
        <taxon>Magnoliopsida</taxon>
        <taxon>Liliopsida</taxon>
        <taxon>Asparagales</taxon>
        <taxon>Orchidaceae</taxon>
        <taxon>Epidendroideae</taxon>
        <taxon>Malaxideae</taxon>
        <taxon>Dendrobiinae</taxon>
        <taxon>Dendrobium</taxon>
    </lineage>
</organism>
<reference evidence="1 2" key="1">
    <citation type="journal article" date="2021" name="Hortic Res">
        <title>Chromosome-scale assembly of the Dendrobium chrysotoxum genome enhances the understanding of orchid evolution.</title>
        <authorList>
            <person name="Zhang Y."/>
            <person name="Zhang G.Q."/>
            <person name="Zhang D."/>
            <person name="Liu X.D."/>
            <person name="Xu X.Y."/>
            <person name="Sun W.H."/>
            <person name="Yu X."/>
            <person name="Zhu X."/>
            <person name="Wang Z.W."/>
            <person name="Zhao X."/>
            <person name="Zhong W.Y."/>
            <person name="Chen H."/>
            <person name="Yin W.L."/>
            <person name="Huang T."/>
            <person name="Niu S.C."/>
            <person name="Liu Z.J."/>
        </authorList>
    </citation>
    <scope>NUCLEOTIDE SEQUENCE [LARGE SCALE GENOMIC DNA]</scope>
    <source>
        <strain evidence="1">Lindl</strain>
    </source>
</reference>
<accession>A0AAV7GIA7</accession>
<dbReference type="EMBL" id="JAGFBR010000014">
    <property type="protein sequence ID" value="KAH0455222.1"/>
    <property type="molecule type" value="Genomic_DNA"/>
</dbReference>
<dbReference type="Proteomes" id="UP000775213">
    <property type="component" value="Unassembled WGS sequence"/>
</dbReference>
<evidence type="ECO:0000313" key="1">
    <source>
        <dbReference type="EMBL" id="KAH0455222.1"/>
    </source>
</evidence>